<dbReference type="PANTHER" id="PTHR10890:SF3">
    <property type="entry name" value="CYSTEINE--TRNA LIGASE, CYTOPLASMIC"/>
    <property type="match status" value="1"/>
</dbReference>
<evidence type="ECO:0000256" key="7">
    <source>
        <dbReference type="ARBA" id="ARBA00022833"/>
    </source>
</evidence>
<keyword evidence="13" id="KW-1185">Reference proteome</keyword>
<dbReference type="GO" id="GO:0005829">
    <property type="term" value="C:cytosol"/>
    <property type="evidence" value="ECO:0007669"/>
    <property type="project" value="TreeGrafter"/>
</dbReference>
<reference evidence="12" key="1">
    <citation type="submission" date="2022-08" db="EMBL/GenBank/DDBJ databases">
        <authorList>
            <person name="Deng Y."/>
            <person name="Han X.-F."/>
            <person name="Zhang Y.-Q."/>
        </authorList>
    </citation>
    <scope>NUCLEOTIDE SEQUENCE</scope>
    <source>
        <strain evidence="12">CPCC 203407</strain>
    </source>
</reference>
<feature type="binding site" evidence="10">
    <location>
        <position position="59"/>
    </location>
    <ligand>
        <name>L-cysteinyl-5'-AMP</name>
        <dbReference type="ChEBI" id="CHEBI:144924"/>
    </ligand>
</feature>
<dbReference type="NCBIfam" id="TIGR03447">
    <property type="entry name" value="mycothiol_MshC"/>
    <property type="match status" value="1"/>
</dbReference>
<evidence type="ECO:0000256" key="3">
    <source>
        <dbReference type="ARBA" id="ARBA00011245"/>
    </source>
</evidence>
<dbReference type="GO" id="GO:0005524">
    <property type="term" value="F:ATP binding"/>
    <property type="evidence" value="ECO:0007669"/>
    <property type="project" value="UniProtKB-KW"/>
</dbReference>
<accession>A0AA42BUC8</accession>
<comment type="function">
    <text evidence="1 10">Catalyzes the ATP-dependent condensation of GlcN-Ins and L-cysteine to form L-Cys-GlcN-Ins.</text>
</comment>
<keyword evidence="6 10" id="KW-0547">Nucleotide-binding</keyword>
<gene>
    <name evidence="10 12" type="primary">mshC</name>
    <name evidence="12" type="ORF">N1028_16005</name>
</gene>
<comment type="caution">
    <text evidence="12">The sequence shown here is derived from an EMBL/GenBank/DDBJ whole genome shotgun (WGS) entry which is preliminary data.</text>
</comment>
<evidence type="ECO:0000256" key="8">
    <source>
        <dbReference type="ARBA" id="ARBA00022840"/>
    </source>
</evidence>
<evidence type="ECO:0000256" key="9">
    <source>
        <dbReference type="ARBA" id="ARBA00048350"/>
    </source>
</evidence>
<evidence type="ECO:0000256" key="1">
    <source>
        <dbReference type="ARBA" id="ARBA00003679"/>
    </source>
</evidence>
<dbReference type="GO" id="GO:0006423">
    <property type="term" value="P:cysteinyl-tRNA aminoacylation"/>
    <property type="evidence" value="ECO:0007669"/>
    <property type="project" value="TreeGrafter"/>
</dbReference>
<evidence type="ECO:0000256" key="5">
    <source>
        <dbReference type="ARBA" id="ARBA00022723"/>
    </source>
</evidence>
<dbReference type="AlphaFoldDB" id="A0AA42BUC8"/>
<keyword evidence="7 10" id="KW-0862">Zinc</keyword>
<feature type="short sequence motif" description="'HIGH' region" evidence="10">
    <location>
        <begin position="46"/>
        <end position="56"/>
    </location>
</feature>
<keyword evidence="5 10" id="KW-0479">Metal-binding</keyword>
<dbReference type="InterPro" id="IPR017812">
    <property type="entry name" value="Mycothiol_ligase_MshC"/>
</dbReference>
<dbReference type="GO" id="GO:0010125">
    <property type="term" value="P:mycothiol biosynthetic process"/>
    <property type="evidence" value="ECO:0007669"/>
    <property type="project" value="UniProtKB-UniRule"/>
</dbReference>
<dbReference type="InterPro" id="IPR024909">
    <property type="entry name" value="Cys-tRNA/MSH_ligase"/>
</dbReference>
<keyword evidence="8 10" id="KW-0067">ATP-binding</keyword>
<dbReference type="RefSeq" id="WP_259530391.1">
    <property type="nucleotide sequence ID" value="NZ_JANLCK010000010.1"/>
</dbReference>
<dbReference type="Gene3D" id="3.40.50.620">
    <property type="entry name" value="HUPs"/>
    <property type="match status" value="1"/>
</dbReference>
<feature type="binding site" evidence="10">
    <location>
        <position position="254"/>
    </location>
    <ligand>
        <name>Zn(2+)</name>
        <dbReference type="ChEBI" id="CHEBI:29105"/>
    </ligand>
</feature>
<evidence type="ECO:0000256" key="6">
    <source>
        <dbReference type="ARBA" id="ARBA00022741"/>
    </source>
</evidence>
<dbReference type="Pfam" id="PF01406">
    <property type="entry name" value="tRNA-synt_1e"/>
    <property type="match status" value="1"/>
</dbReference>
<evidence type="ECO:0000256" key="10">
    <source>
        <dbReference type="HAMAP-Rule" id="MF_01697"/>
    </source>
</evidence>
<feature type="binding site" evidence="10">
    <location>
        <position position="44"/>
    </location>
    <ligand>
        <name>Zn(2+)</name>
        <dbReference type="ChEBI" id="CHEBI:29105"/>
    </ligand>
</feature>
<feature type="binding site" evidence="10">
    <location>
        <position position="305"/>
    </location>
    <ligand>
        <name>L-cysteinyl-5'-AMP</name>
        <dbReference type="ChEBI" id="CHEBI:144924"/>
    </ligand>
</feature>
<dbReference type="Proteomes" id="UP001165587">
    <property type="component" value="Unassembled WGS sequence"/>
</dbReference>
<dbReference type="PANTHER" id="PTHR10890">
    <property type="entry name" value="CYSTEINYL-TRNA SYNTHETASE"/>
    <property type="match status" value="1"/>
</dbReference>
<dbReference type="GO" id="GO:0008270">
    <property type="term" value="F:zinc ion binding"/>
    <property type="evidence" value="ECO:0007669"/>
    <property type="project" value="UniProtKB-UniRule"/>
</dbReference>
<keyword evidence="4 10" id="KW-0436">Ligase</keyword>
<name>A0AA42BUC8_9MICO</name>
<evidence type="ECO:0000259" key="11">
    <source>
        <dbReference type="Pfam" id="PF01406"/>
    </source>
</evidence>
<feature type="binding site" evidence="10">
    <location>
        <begin position="82"/>
        <end position="84"/>
    </location>
    <ligand>
        <name>L-cysteinyl-5'-AMP</name>
        <dbReference type="ChEBI" id="CHEBI:144924"/>
    </ligand>
</feature>
<feature type="binding site" evidence="10">
    <location>
        <position position="250"/>
    </location>
    <ligand>
        <name>L-cysteinyl-5'-AMP</name>
        <dbReference type="ChEBI" id="CHEBI:144924"/>
    </ligand>
</feature>
<dbReference type="EMBL" id="JANLCK010000010">
    <property type="protein sequence ID" value="MCS5727400.1"/>
    <property type="molecule type" value="Genomic_DNA"/>
</dbReference>
<dbReference type="SUPFAM" id="SSF52374">
    <property type="entry name" value="Nucleotidylyl transferase"/>
    <property type="match status" value="1"/>
</dbReference>
<feature type="short sequence motif" description="'ERGGDP' region" evidence="10">
    <location>
        <begin position="198"/>
        <end position="203"/>
    </location>
</feature>
<feature type="binding site" evidence="10">
    <location>
        <begin position="272"/>
        <end position="274"/>
    </location>
    <ligand>
        <name>L-cysteinyl-5'-AMP</name>
        <dbReference type="ChEBI" id="CHEBI:144924"/>
    </ligand>
</feature>
<feature type="binding site" evidence="10">
    <location>
        <position position="279"/>
    </location>
    <ligand>
        <name>Zn(2+)</name>
        <dbReference type="ChEBI" id="CHEBI:29105"/>
    </ligand>
</feature>
<dbReference type="InterPro" id="IPR032678">
    <property type="entry name" value="tRNA-synt_1_cat_dom"/>
</dbReference>
<feature type="short sequence motif" description="'KMSKS' region" evidence="10">
    <location>
        <begin position="311"/>
        <end position="315"/>
    </location>
</feature>
<feature type="domain" description="tRNA synthetases class I catalytic" evidence="11">
    <location>
        <begin position="39"/>
        <end position="350"/>
    </location>
</feature>
<protein>
    <recommendedName>
        <fullName evidence="10">L-cysteine:1D-myo-inositol 2-amino-2-deoxy-alpha-D-glucopyranoside ligase</fullName>
        <shortName evidence="10">L-Cys:GlcN-Ins ligase</shortName>
        <ecNumber evidence="10">6.3.1.13</ecNumber>
    </recommendedName>
    <alternativeName>
        <fullName evidence="10">Mycothiol ligase</fullName>
        <shortName evidence="10">MSH ligase</shortName>
    </alternativeName>
</protein>
<dbReference type="Gene3D" id="1.20.120.640">
    <property type="entry name" value="Anticodon-binding domain of a subclass of class I aminoacyl-tRNA synthetases"/>
    <property type="match status" value="1"/>
</dbReference>
<comment type="subunit">
    <text evidence="3 10">Monomer.</text>
</comment>
<evidence type="ECO:0000313" key="13">
    <source>
        <dbReference type="Proteomes" id="UP001165587"/>
    </source>
</evidence>
<dbReference type="InterPro" id="IPR014729">
    <property type="entry name" value="Rossmann-like_a/b/a_fold"/>
</dbReference>
<comment type="similarity">
    <text evidence="2 10">Belongs to the class-I aminoacyl-tRNA synthetase family. MshC subfamily.</text>
</comment>
<evidence type="ECO:0000256" key="4">
    <source>
        <dbReference type="ARBA" id="ARBA00022598"/>
    </source>
</evidence>
<sequence length="440" mass="47030">MRSWPRPDIPALPGRGAAARVHDDASGHYLESASPDAPATLYVCGITPYDATHIGHAATYLAFDTLVRVWVDAGLEVSYTQNVTDVDDPLLERAAATGVDWRELAESQVELFRTDMEALRVNPPDAYVGVTETIDAIAGAVAELAARGFAYRVPTPDALNPGDEDWYFDIAAAEAATPWTLGSESGLDRAVMSALFSERGGDPDRAGKRDPLDPLLWRAARAGEPAWDVDGDGSDGSDGRIGIGRGRPGWHIECSVIARDTLGDTICVQGGGGDLVFPHHEFSAAHATALTGERFARVNAHGGLVAFDGEKMSKSLGNLVLVSQLRAAGIEPAAVRLAILGHPYRSDWEWLRGDELLATERLARWRAGAARLVPLDSELDPEADDAAALALLEAVRNRLHDDLDTPGALGLVDDWFDGAHTASSTEVVTRLVDALLGIRL</sequence>
<dbReference type="EC" id="6.3.1.13" evidence="10"/>
<evidence type="ECO:0000256" key="2">
    <source>
        <dbReference type="ARBA" id="ARBA00007723"/>
    </source>
</evidence>
<dbReference type="HAMAP" id="MF_01697">
    <property type="entry name" value="MshC"/>
    <property type="match status" value="1"/>
</dbReference>
<feature type="binding site" evidence="10">
    <location>
        <begin position="44"/>
        <end position="47"/>
    </location>
    <ligand>
        <name>L-cysteinyl-5'-AMP</name>
        <dbReference type="ChEBI" id="CHEBI:144924"/>
    </ligand>
</feature>
<dbReference type="PRINTS" id="PR00983">
    <property type="entry name" value="TRNASYNTHCYS"/>
</dbReference>
<comment type="catalytic activity">
    <reaction evidence="9 10">
        <text>1D-myo-inositol 2-amino-2-deoxy-alpha-D-glucopyranoside + L-cysteine + ATP = 1D-myo-inositol 2-(L-cysteinylamino)-2-deoxy-alpha-D-glucopyranoside + AMP + diphosphate + H(+)</text>
        <dbReference type="Rhea" id="RHEA:26176"/>
        <dbReference type="ChEBI" id="CHEBI:15378"/>
        <dbReference type="ChEBI" id="CHEBI:30616"/>
        <dbReference type="ChEBI" id="CHEBI:33019"/>
        <dbReference type="ChEBI" id="CHEBI:35235"/>
        <dbReference type="ChEBI" id="CHEBI:58886"/>
        <dbReference type="ChEBI" id="CHEBI:58887"/>
        <dbReference type="ChEBI" id="CHEBI:456215"/>
        <dbReference type="EC" id="6.3.1.13"/>
    </reaction>
</comment>
<evidence type="ECO:0000313" key="12">
    <source>
        <dbReference type="EMBL" id="MCS5727400.1"/>
    </source>
</evidence>
<dbReference type="GO" id="GO:0035446">
    <property type="term" value="F:cysteine-glucosaminylinositol ligase activity"/>
    <property type="evidence" value="ECO:0007669"/>
    <property type="project" value="UniProtKB-UniRule"/>
</dbReference>
<comment type="cofactor">
    <cofactor evidence="10">
        <name>Zn(2+)</name>
        <dbReference type="ChEBI" id="CHEBI:29105"/>
    </cofactor>
    <text evidence="10">Binds 1 zinc ion per subunit.</text>
</comment>
<dbReference type="GO" id="GO:0004817">
    <property type="term" value="F:cysteine-tRNA ligase activity"/>
    <property type="evidence" value="ECO:0007669"/>
    <property type="project" value="TreeGrafter"/>
</dbReference>
<proteinExistence type="inferred from homology"/>
<organism evidence="12 13">
    <name type="scientific">Herbiconiux oxytropis</name>
    <dbReference type="NCBI Taxonomy" id="2970915"/>
    <lineage>
        <taxon>Bacteria</taxon>
        <taxon>Bacillati</taxon>
        <taxon>Actinomycetota</taxon>
        <taxon>Actinomycetes</taxon>
        <taxon>Micrococcales</taxon>
        <taxon>Microbacteriaceae</taxon>
        <taxon>Herbiconiux</taxon>
    </lineage>
</organism>